<dbReference type="Proteomes" id="UP000789738">
    <property type="component" value="Unassembled WGS sequence"/>
</dbReference>
<dbReference type="RefSeq" id="WP_210888212.1">
    <property type="nucleotide sequence ID" value="NZ_CAKJVE010000004.1"/>
</dbReference>
<accession>A0AA86JNN7</accession>
<comment type="caution">
    <text evidence="1">The sequence shown here is derived from an EMBL/GenBank/DDBJ whole genome shotgun (WGS) entry which is preliminary data.</text>
</comment>
<reference evidence="1" key="1">
    <citation type="submission" date="2021-10" db="EMBL/GenBank/DDBJ databases">
        <authorList>
            <person name="Mesa V."/>
        </authorList>
    </citation>
    <scope>NUCLEOTIDE SEQUENCE</scope>
    <source>
        <strain evidence="1">CC3_PB</strain>
    </source>
</reference>
<evidence type="ECO:0000313" key="2">
    <source>
        <dbReference type="Proteomes" id="UP000789738"/>
    </source>
</evidence>
<evidence type="ECO:0000313" key="1">
    <source>
        <dbReference type="EMBL" id="CAG9705738.1"/>
    </source>
</evidence>
<organism evidence="1 2">
    <name type="scientific">Clostridium neonatale</name>
    <dbReference type="NCBI Taxonomy" id="137838"/>
    <lineage>
        <taxon>Bacteria</taxon>
        <taxon>Bacillati</taxon>
        <taxon>Bacillota</taxon>
        <taxon>Clostridia</taxon>
        <taxon>Eubacteriales</taxon>
        <taxon>Clostridiaceae</taxon>
        <taxon>Clostridium</taxon>
    </lineage>
</organism>
<protein>
    <submittedName>
        <fullName evidence="1">Uncharacterized protein</fullName>
    </submittedName>
</protein>
<gene>
    <name evidence="1" type="ORF">CNEO_42033</name>
</gene>
<name>A0AA86JNN7_9CLOT</name>
<sequence length="63" mass="7339">MANRRFPKVGETVRLINCERAKKYKDKVFKVKRAPFVVDRDIAAEVEGVRGYIPVRYLEIIDA</sequence>
<dbReference type="AlphaFoldDB" id="A0AA86JNN7"/>
<dbReference type="EMBL" id="CAKJVE010000004">
    <property type="protein sequence ID" value="CAG9705738.1"/>
    <property type="molecule type" value="Genomic_DNA"/>
</dbReference>
<proteinExistence type="predicted"/>